<dbReference type="RefSeq" id="WP_295369077.1">
    <property type="nucleotide sequence ID" value="NZ_DYUC01000083.1"/>
</dbReference>
<protein>
    <submittedName>
        <fullName evidence="1">Uncharacterized protein</fullName>
    </submittedName>
</protein>
<evidence type="ECO:0000313" key="2">
    <source>
        <dbReference type="Proteomes" id="UP000760668"/>
    </source>
</evidence>
<sequence>MKSIFSGGVHVGENSSQPTSVEFVRIKRANYARGGLYLTQKSGFAALLA</sequence>
<gene>
    <name evidence="1" type="ORF">K8V01_08385</name>
</gene>
<organism evidence="1 2">
    <name type="scientific">Pseudoflavonifractor capillosus</name>
    <dbReference type="NCBI Taxonomy" id="106588"/>
    <lineage>
        <taxon>Bacteria</taxon>
        <taxon>Bacillati</taxon>
        <taxon>Bacillota</taxon>
        <taxon>Clostridia</taxon>
        <taxon>Eubacteriales</taxon>
        <taxon>Oscillospiraceae</taxon>
        <taxon>Pseudoflavonifractor</taxon>
    </lineage>
</organism>
<dbReference type="AlphaFoldDB" id="A0A921ST83"/>
<name>A0A921ST83_9FIRM</name>
<comment type="caution">
    <text evidence="1">The sequence shown here is derived from an EMBL/GenBank/DDBJ whole genome shotgun (WGS) entry which is preliminary data.</text>
</comment>
<evidence type="ECO:0000313" key="1">
    <source>
        <dbReference type="EMBL" id="HJG87022.1"/>
    </source>
</evidence>
<reference evidence="1" key="2">
    <citation type="submission" date="2021-09" db="EMBL/GenBank/DDBJ databases">
        <authorList>
            <person name="Gilroy R."/>
        </authorList>
    </citation>
    <scope>NUCLEOTIDE SEQUENCE</scope>
    <source>
        <strain evidence="1">CHK179-5677</strain>
    </source>
</reference>
<reference evidence="1" key="1">
    <citation type="journal article" date="2021" name="PeerJ">
        <title>Extensive microbial diversity within the chicken gut microbiome revealed by metagenomics and culture.</title>
        <authorList>
            <person name="Gilroy R."/>
            <person name="Ravi A."/>
            <person name="Getino M."/>
            <person name="Pursley I."/>
            <person name="Horton D.L."/>
            <person name="Alikhan N.F."/>
            <person name="Baker D."/>
            <person name="Gharbi K."/>
            <person name="Hall N."/>
            <person name="Watson M."/>
            <person name="Adriaenssens E.M."/>
            <person name="Foster-Nyarko E."/>
            <person name="Jarju S."/>
            <person name="Secka A."/>
            <person name="Antonio M."/>
            <person name="Oren A."/>
            <person name="Chaudhuri R.R."/>
            <person name="La Ragione R."/>
            <person name="Hildebrand F."/>
            <person name="Pallen M.J."/>
        </authorList>
    </citation>
    <scope>NUCLEOTIDE SEQUENCE</scope>
    <source>
        <strain evidence="1">CHK179-5677</strain>
    </source>
</reference>
<accession>A0A921ST83</accession>
<dbReference type="Proteomes" id="UP000760668">
    <property type="component" value="Unassembled WGS sequence"/>
</dbReference>
<proteinExistence type="predicted"/>
<dbReference type="EMBL" id="DYUC01000083">
    <property type="protein sequence ID" value="HJG87022.1"/>
    <property type="molecule type" value="Genomic_DNA"/>
</dbReference>